<reference evidence="3 4" key="1">
    <citation type="submission" date="2018-10" db="EMBL/GenBank/DDBJ databases">
        <title>Fifty Aureobasidium pullulans genomes reveal a recombining polyextremotolerant generalist.</title>
        <authorList>
            <person name="Gostincar C."/>
            <person name="Turk M."/>
            <person name="Zajc J."/>
            <person name="Gunde-Cimerman N."/>
        </authorList>
    </citation>
    <scope>NUCLEOTIDE SEQUENCE [LARGE SCALE GENOMIC DNA]</scope>
    <source>
        <strain evidence="3 4">EXF-10659</strain>
    </source>
</reference>
<feature type="region of interest" description="Disordered" evidence="1">
    <location>
        <begin position="193"/>
        <end position="245"/>
    </location>
</feature>
<comment type="caution">
    <text evidence="3">The sequence shown here is derived from an EMBL/GenBank/DDBJ whole genome shotgun (WGS) entry which is preliminary data.</text>
</comment>
<sequence>MLLNTLLPWTLLAPAALAISIDTHLSTETTVFCSTTYGKTHLSSIPTTTSISPTTIELSPVILHNSTTLTKTVTPKPFNTLFSILTTKTKWVTSTPVNGTFYTTKTKFGTSTFWHHTTTTKTKTEFRYLTSRTTEWIAAPTGFMPVRNTTFAPAEEEGQQKRDLSHPHAARASFKIPKPKVVRPTSGKFAVEVGSSTSGSSSASSASDSASSIPGSTVSSAASSTSTTSSSTTHPPLPTGANGIATSLAHTTTTPYTITFTFTATSTSTTTLTRHATTTITSHSACATSNLLSQTSKNRRINGVSMLDGGRVEEVEVKTAGECCEQCMGRDGCVWGVWEASGGKVGACYLVLKKNNGVKENEKEQGVCDRQEQKGFYGYRGGNGEVRYVVSNGVCGMLQEA</sequence>
<feature type="region of interest" description="Disordered" evidence="1">
    <location>
        <begin position="153"/>
        <end position="178"/>
    </location>
</feature>
<evidence type="ECO:0008006" key="5">
    <source>
        <dbReference type="Google" id="ProtNLM"/>
    </source>
</evidence>
<feature type="chain" id="PRO_5020757836" description="Apple domain-containing protein" evidence="2">
    <location>
        <begin position="19"/>
        <end position="401"/>
    </location>
</feature>
<accession>A0A4S8Z9I6</accession>
<evidence type="ECO:0000256" key="1">
    <source>
        <dbReference type="SAM" id="MobiDB-lite"/>
    </source>
</evidence>
<evidence type="ECO:0000313" key="3">
    <source>
        <dbReference type="EMBL" id="THW64342.1"/>
    </source>
</evidence>
<dbReference type="EMBL" id="QZAO01000540">
    <property type="protein sequence ID" value="THW64342.1"/>
    <property type="molecule type" value="Genomic_DNA"/>
</dbReference>
<proteinExistence type="predicted"/>
<keyword evidence="2" id="KW-0732">Signal</keyword>
<feature type="compositionally biased region" description="Low complexity" evidence="1">
    <location>
        <begin position="194"/>
        <end position="233"/>
    </location>
</feature>
<evidence type="ECO:0000256" key="2">
    <source>
        <dbReference type="SAM" id="SignalP"/>
    </source>
</evidence>
<feature type="signal peptide" evidence="2">
    <location>
        <begin position="1"/>
        <end position="18"/>
    </location>
</feature>
<gene>
    <name evidence="3" type="ORF">D6D19_09505</name>
</gene>
<dbReference type="Proteomes" id="UP000308802">
    <property type="component" value="Unassembled WGS sequence"/>
</dbReference>
<organism evidence="3 4">
    <name type="scientific">Aureobasidium pullulans</name>
    <name type="common">Black yeast</name>
    <name type="synonym">Pullularia pullulans</name>
    <dbReference type="NCBI Taxonomy" id="5580"/>
    <lineage>
        <taxon>Eukaryota</taxon>
        <taxon>Fungi</taxon>
        <taxon>Dikarya</taxon>
        <taxon>Ascomycota</taxon>
        <taxon>Pezizomycotina</taxon>
        <taxon>Dothideomycetes</taxon>
        <taxon>Dothideomycetidae</taxon>
        <taxon>Dothideales</taxon>
        <taxon>Saccotheciaceae</taxon>
        <taxon>Aureobasidium</taxon>
    </lineage>
</organism>
<name>A0A4S8Z9I6_AURPU</name>
<dbReference type="AlphaFoldDB" id="A0A4S8Z9I6"/>
<protein>
    <recommendedName>
        <fullName evidence="5">Apple domain-containing protein</fullName>
    </recommendedName>
</protein>
<evidence type="ECO:0000313" key="4">
    <source>
        <dbReference type="Proteomes" id="UP000308802"/>
    </source>
</evidence>